<dbReference type="AlphaFoldDB" id="A0A5Q2QEU0"/>
<name>A0A5Q2QEU0_9GAMM</name>
<dbReference type="KEGG" id="llp:GH975_08165"/>
<dbReference type="InterPro" id="IPR026026">
    <property type="entry name" value="HIT_Hint"/>
</dbReference>
<dbReference type="Gene3D" id="3.30.428.10">
    <property type="entry name" value="HIT-like"/>
    <property type="match status" value="1"/>
</dbReference>
<evidence type="ECO:0000313" key="3">
    <source>
        <dbReference type="Proteomes" id="UP000388235"/>
    </source>
</evidence>
<dbReference type="GO" id="GO:0003824">
    <property type="term" value="F:catalytic activity"/>
    <property type="evidence" value="ECO:0007669"/>
    <property type="project" value="InterPro"/>
</dbReference>
<dbReference type="Proteomes" id="UP000388235">
    <property type="component" value="Chromosome"/>
</dbReference>
<evidence type="ECO:0000313" key="2">
    <source>
        <dbReference type="EMBL" id="QGG80546.1"/>
    </source>
</evidence>
<reference evidence="2 3" key="1">
    <citation type="submission" date="2019-11" db="EMBL/GenBank/DDBJ databases">
        <authorList>
            <person name="Khan S.A."/>
            <person name="Jeon C.O."/>
            <person name="Chun B.H."/>
        </authorList>
    </citation>
    <scope>NUCLEOTIDE SEQUENCE [LARGE SCALE GENOMIC DNA]</scope>
    <source>
        <strain evidence="2 3">IMCC 1097</strain>
    </source>
</reference>
<dbReference type="InterPro" id="IPR011146">
    <property type="entry name" value="HIT-like"/>
</dbReference>
<organism evidence="2 3">
    <name type="scientific">Litorivicinus lipolyticus</name>
    <dbReference type="NCBI Taxonomy" id="418701"/>
    <lineage>
        <taxon>Bacteria</taxon>
        <taxon>Pseudomonadati</taxon>
        <taxon>Pseudomonadota</taxon>
        <taxon>Gammaproteobacteria</taxon>
        <taxon>Oceanospirillales</taxon>
        <taxon>Litorivicinaceae</taxon>
        <taxon>Litorivicinus</taxon>
    </lineage>
</organism>
<dbReference type="OrthoDB" id="9799145at2"/>
<dbReference type="EMBL" id="CP045871">
    <property type="protein sequence ID" value="QGG80546.1"/>
    <property type="molecule type" value="Genomic_DNA"/>
</dbReference>
<dbReference type="SUPFAM" id="SSF54197">
    <property type="entry name" value="HIT-like"/>
    <property type="match status" value="1"/>
</dbReference>
<dbReference type="InterPro" id="IPR036265">
    <property type="entry name" value="HIT-like_sf"/>
</dbReference>
<keyword evidence="3" id="KW-1185">Reference proteome</keyword>
<accession>A0A5Q2QEU0</accession>
<gene>
    <name evidence="2" type="ORF">GH975_08165</name>
</gene>
<dbReference type="RefSeq" id="WP_153714050.1">
    <property type="nucleotide sequence ID" value="NZ_CP045871.1"/>
</dbReference>
<dbReference type="Pfam" id="PF01230">
    <property type="entry name" value="HIT"/>
    <property type="match status" value="1"/>
</dbReference>
<evidence type="ECO:0000259" key="1">
    <source>
        <dbReference type="Pfam" id="PF01230"/>
    </source>
</evidence>
<dbReference type="PIRSF" id="PIRSF000714">
    <property type="entry name" value="HIT"/>
    <property type="match status" value="1"/>
</dbReference>
<proteinExistence type="predicted"/>
<sequence length="137" mass="15418">MMQDPIFSLHPQLAADSRLLVSLGTSDWLLMNDARFVWLAQVPRSSGAKLLVDLAPDMRAEVRQESDRVVTILQGAFSPDQINVAQIGNVVSQLHIHHVCRFADDALWPKPIWGQTPAQPYTEVEYEARLALLRAQF</sequence>
<feature type="domain" description="HIT" evidence="1">
    <location>
        <begin position="19"/>
        <end position="102"/>
    </location>
</feature>
<protein>
    <submittedName>
        <fullName evidence="2">HIT domain-containing protein</fullName>
    </submittedName>
</protein>